<reference evidence="3 4" key="1">
    <citation type="submission" date="2016-12" db="EMBL/GenBank/DDBJ databases">
        <title>The draft genome sequence of Actinophytocola xinjiangensis.</title>
        <authorList>
            <person name="Wang W."/>
            <person name="Yuan L."/>
        </authorList>
    </citation>
    <scope>NUCLEOTIDE SEQUENCE [LARGE SCALE GENOMIC DNA]</scope>
    <source>
        <strain evidence="3 4">CGMCC 4.4663</strain>
    </source>
</reference>
<dbReference type="Proteomes" id="UP000185696">
    <property type="component" value="Unassembled WGS sequence"/>
</dbReference>
<dbReference type="AlphaFoldDB" id="A0A7Z0WJN3"/>
<keyword evidence="2" id="KW-0812">Transmembrane</keyword>
<dbReference type="OrthoDB" id="3673627at2"/>
<keyword evidence="2" id="KW-1133">Transmembrane helix</keyword>
<name>A0A7Z0WJN3_9PSEU</name>
<protein>
    <submittedName>
        <fullName evidence="3">Uncharacterized protein</fullName>
    </submittedName>
</protein>
<keyword evidence="2" id="KW-0472">Membrane</keyword>
<sequence>MDSRDLTQALRDATEDLTPRDGFAGDVVAGGRRRRRRNRVAMASAVVGTAAVAAIAMTGPTPLSAPPAPGASQQTEPSRDWRMSYQGGEHVDDPLRVTEIIEAWTTGLRTGRPANQNGTFDDRPGDPHVYWAGDTINGYGEAAIVMEVVRLSPDDERILTGVVATPPNTTAPRLLGLQLDGPGEQGQFVLPDNRTVVAVARPGTELWLSREITYTDEGSQRHWMPYEATDGVIVQDLYDNSNKLNVRLVAGAEPTPENMDPDRIRPLVMTGRDAVPTARGLPWDRTVDLGANDAASSVGDRFDASAEFTKALRDSGQLDPWSYQERRSPWLVMARVQDGVLMIGEHQELDEAAYVYVAMPRGDGGYDVRRAGTTDHSLPVAVRLPDNGGYVVAAFGEELTYRTGWDGAWSAPFRDAGLLPPEATHVQAGDHFLDLANAK</sequence>
<dbReference type="RefSeq" id="WP_075135397.1">
    <property type="nucleotide sequence ID" value="NZ_MSIF01000013.1"/>
</dbReference>
<evidence type="ECO:0000313" key="4">
    <source>
        <dbReference type="Proteomes" id="UP000185696"/>
    </source>
</evidence>
<gene>
    <name evidence="3" type="ORF">BLA60_24850</name>
</gene>
<proteinExistence type="predicted"/>
<feature type="transmembrane region" description="Helical" evidence="2">
    <location>
        <begin position="40"/>
        <end position="59"/>
    </location>
</feature>
<organism evidence="3 4">
    <name type="scientific">Actinophytocola xinjiangensis</name>
    <dbReference type="NCBI Taxonomy" id="485602"/>
    <lineage>
        <taxon>Bacteria</taxon>
        <taxon>Bacillati</taxon>
        <taxon>Actinomycetota</taxon>
        <taxon>Actinomycetes</taxon>
        <taxon>Pseudonocardiales</taxon>
        <taxon>Pseudonocardiaceae</taxon>
    </lineage>
</organism>
<accession>A0A7Z0WJN3</accession>
<evidence type="ECO:0000313" key="3">
    <source>
        <dbReference type="EMBL" id="OLF08094.1"/>
    </source>
</evidence>
<comment type="caution">
    <text evidence="3">The sequence shown here is derived from an EMBL/GenBank/DDBJ whole genome shotgun (WGS) entry which is preliminary data.</text>
</comment>
<feature type="region of interest" description="Disordered" evidence="1">
    <location>
        <begin position="61"/>
        <end position="80"/>
    </location>
</feature>
<dbReference type="EMBL" id="MSIF01000013">
    <property type="protein sequence ID" value="OLF08094.1"/>
    <property type="molecule type" value="Genomic_DNA"/>
</dbReference>
<evidence type="ECO:0000256" key="1">
    <source>
        <dbReference type="SAM" id="MobiDB-lite"/>
    </source>
</evidence>
<evidence type="ECO:0000256" key="2">
    <source>
        <dbReference type="SAM" id="Phobius"/>
    </source>
</evidence>
<keyword evidence="4" id="KW-1185">Reference proteome</keyword>